<dbReference type="EMBL" id="MT142996">
    <property type="protein sequence ID" value="QJA91557.1"/>
    <property type="molecule type" value="Genomic_DNA"/>
</dbReference>
<dbReference type="EMBL" id="MT142371">
    <property type="protein sequence ID" value="QJA79199.1"/>
    <property type="molecule type" value="Genomic_DNA"/>
</dbReference>
<reference evidence="2" key="1">
    <citation type="submission" date="2020-03" db="EMBL/GenBank/DDBJ databases">
        <title>The deep terrestrial virosphere.</title>
        <authorList>
            <person name="Holmfeldt K."/>
            <person name="Nilsson E."/>
            <person name="Simone D."/>
            <person name="Lopez-Fernandez M."/>
            <person name="Wu X."/>
            <person name="de Brujin I."/>
            <person name="Lundin D."/>
            <person name="Andersson A."/>
            <person name="Bertilsson S."/>
            <person name="Dopson M."/>
        </authorList>
    </citation>
    <scope>NUCLEOTIDE SEQUENCE</scope>
    <source>
        <strain evidence="1">MM415A00936</strain>
        <strain evidence="2">MM415B03338</strain>
    </source>
</reference>
<accession>A0A6M3L981</accession>
<sequence length="52" mass="5925">MSNIKKVIKQALKQKSNFAVGELYVNVSAFMGEKIDMKEFVKAYNEVKNGQQ</sequence>
<protein>
    <submittedName>
        <fullName evidence="2">Uncharacterized protein</fullName>
    </submittedName>
</protein>
<dbReference type="AlphaFoldDB" id="A0A6M3L981"/>
<evidence type="ECO:0000313" key="2">
    <source>
        <dbReference type="EMBL" id="QJA91557.1"/>
    </source>
</evidence>
<gene>
    <name evidence="1" type="ORF">MM415A00936_0009</name>
    <name evidence="2" type="ORF">MM415B03338_0001</name>
</gene>
<name>A0A6M3L981_9ZZZZ</name>
<evidence type="ECO:0000313" key="1">
    <source>
        <dbReference type="EMBL" id="QJA79199.1"/>
    </source>
</evidence>
<organism evidence="2">
    <name type="scientific">viral metagenome</name>
    <dbReference type="NCBI Taxonomy" id="1070528"/>
    <lineage>
        <taxon>unclassified sequences</taxon>
        <taxon>metagenomes</taxon>
        <taxon>organismal metagenomes</taxon>
    </lineage>
</organism>
<proteinExistence type="predicted"/>